<evidence type="ECO:0000256" key="2">
    <source>
        <dbReference type="SAM" id="Phobius"/>
    </source>
</evidence>
<dbReference type="InterPro" id="IPR051082">
    <property type="entry name" value="Pentapeptide-BTB/POZ_domain"/>
</dbReference>
<feature type="compositionally biased region" description="Basic and acidic residues" evidence="1">
    <location>
        <begin position="1"/>
        <end position="10"/>
    </location>
</feature>
<gene>
    <name evidence="3" type="ORF">GCM10010411_94950</name>
</gene>
<evidence type="ECO:0000313" key="3">
    <source>
        <dbReference type="EMBL" id="GAA2639684.1"/>
    </source>
</evidence>
<proteinExistence type="predicted"/>
<feature type="compositionally biased region" description="Basic residues" evidence="1">
    <location>
        <begin position="36"/>
        <end position="46"/>
    </location>
</feature>
<dbReference type="Proteomes" id="UP001501509">
    <property type="component" value="Unassembled WGS sequence"/>
</dbReference>
<evidence type="ECO:0008006" key="5">
    <source>
        <dbReference type="Google" id="ProtNLM"/>
    </source>
</evidence>
<dbReference type="InterPro" id="IPR001646">
    <property type="entry name" value="5peptide_repeat"/>
</dbReference>
<reference evidence="4" key="1">
    <citation type="journal article" date="2019" name="Int. J. Syst. Evol. Microbiol.">
        <title>The Global Catalogue of Microorganisms (GCM) 10K type strain sequencing project: providing services to taxonomists for standard genome sequencing and annotation.</title>
        <authorList>
            <consortium name="The Broad Institute Genomics Platform"/>
            <consortium name="The Broad Institute Genome Sequencing Center for Infectious Disease"/>
            <person name="Wu L."/>
            <person name="Ma J."/>
        </authorList>
    </citation>
    <scope>NUCLEOTIDE SEQUENCE [LARGE SCALE GENOMIC DNA]</scope>
    <source>
        <strain evidence="4">JCM 6833</strain>
    </source>
</reference>
<evidence type="ECO:0000256" key="1">
    <source>
        <dbReference type="SAM" id="MobiDB-lite"/>
    </source>
</evidence>
<organism evidence="3 4">
    <name type="scientific">Actinomadura fulvescens</name>
    <dbReference type="NCBI Taxonomy" id="46160"/>
    <lineage>
        <taxon>Bacteria</taxon>
        <taxon>Bacillati</taxon>
        <taxon>Actinomycetota</taxon>
        <taxon>Actinomycetes</taxon>
        <taxon>Streptosporangiales</taxon>
        <taxon>Thermomonosporaceae</taxon>
        <taxon>Actinomadura</taxon>
    </lineage>
</organism>
<keyword evidence="2" id="KW-0812">Transmembrane</keyword>
<evidence type="ECO:0000313" key="4">
    <source>
        <dbReference type="Proteomes" id="UP001501509"/>
    </source>
</evidence>
<feature type="transmembrane region" description="Helical" evidence="2">
    <location>
        <begin position="81"/>
        <end position="101"/>
    </location>
</feature>
<dbReference type="PANTHER" id="PTHR14136:SF17">
    <property type="entry name" value="BTB_POZ DOMAIN-CONTAINING PROTEIN KCTD9"/>
    <property type="match status" value="1"/>
</dbReference>
<keyword evidence="4" id="KW-1185">Reference proteome</keyword>
<dbReference type="Pfam" id="PF00805">
    <property type="entry name" value="Pentapeptide"/>
    <property type="match status" value="2"/>
</dbReference>
<name>A0ABP6DCR4_9ACTN</name>
<protein>
    <recommendedName>
        <fullName evidence="5">Pentapeptide repeat-containing protein</fullName>
    </recommendedName>
</protein>
<comment type="caution">
    <text evidence="3">The sequence shown here is derived from an EMBL/GenBank/DDBJ whole genome shotgun (WGS) entry which is preliminary data.</text>
</comment>
<dbReference type="EMBL" id="BAAATD010000030">
    <property type="protein sequence ID" value="GAA2639684.1"/>
    <property type="molecule type" value="Genomic_DNA"/>
</dbReference>
<dbReference type="Gene3D" id="2.160.20.80">
    <property type="entry name" value="E3 ubiquitin-protein ligase SopA"/>
    <property type="match status" value="1"/>
</dbReference>
<keyword evidence="2" id="KW-1133">Transmembrane helix</keyword>
<dbReference type="PANTHER" id="PTHR14136">
    <property type="entry name" value="BTB_POZ DOMAIN-CONTAINING PROTEIN KCTD9"/>
    <property type="match status" value="1"/>
</dbReference>
<feature type="region of interest" description="Disordered" evidence="1">
    <location>
        <begin position="1"/>
        <end position="52"/>
    </location>
</feature>
<dbReference type="RefSeq" id="WP_344549392.1">
    <property type="nucleotide sequence ID" value="NZ_BAAATD010000030.1"/>
</dbReference>
<sequence length="372" mass="40278">MSESRERDEQVPDPLPSSGHQSEPELAPPGGSRSVGLRRRRGRRPRVTWPSQQELDALPVQERLELLDKQRGSRHQTLNSVGILFGVLFTAASLIATALTLRAGQQELRTSREGQITSRYIQATQQLGAAERDVRVSAIYALERLARDSGRDRGTISDVLAAFVREHDPALAIPDTKLPREPDTDVSAALTVIGRLHHHSFAVYYPDEVTPPDLHNIRTPGAGLRDANLHRANLIGANLIGADLIGAELIGAKLTGAKLTGADLSGAILIPTNQGRGDRVSLERANLARAKLIHTHLSKANLRGADLRGANLRGADLRCTDLYGAKLDDADLSGADLRGTYIPSEERRRILATADPKPQIGADTGLPWCPFG</sequence>
<accession>A0ABP6DCR4</accession>
<keyword evidence="2" id="KW-0472">Membrane</keyword>
<dbReference type="SUPFAM" id="SSF141571">
    <property type="entry name" value="Pentapeptide repeat-like"/>
    <property type="match status" value="1"/>
</dbReference>